<name>A0AAN9HA94_9TELE</name>
<proteinExistence type="predicted"/>
<sequence>MYGNATLWSSGSGFKLLMGSGTNLIVQSRQKKEPEFYKLKVSGNSSCLATDFTDHSAVNFSNSISQYPTVRYSGKDYQNYYSKFAYVDENDCPEKDNCAGSSSQSGDDIEKDEKINFLSLGLFWLRILFLKTVVFNVLVTFKAWMS</sequence>
<reference evidence="2 3" key="1">
    <citation type="submission" date="2024-02" db="EMBL/GenBank/DDBJ databases">
        <title>Chromosome-level genome assembly of the Eurasian Minnow (Phoxinus phoxinus).</title>
        <authorList>
            <person name="Oriowo T.O."/>
            <person name="Martin S."/>
            <person name="Stange M."/>
            <person name="Chrysostomakis Y."/>
            <person name="Brown T."/>
            <person name="Winkler S."/>
            <person name="Kukowka S."/>
            <person name="Myers E.W."/>
            <person name="Bohne A."/>
        </authorList>
    </citation>
    <scope>NUCLEOTIDE SEQUENCE [LARGE SCALE GENOMIC DNA]</scope>
    <source>
        <strain evidence="2">ZFMK-TIS-60720</strain>
        <tissue evidence="2">Whole Organism</tissue>
    </source>
</reference>
<keyword evidence="3" id="KW-1185">Reference proteome</keyword>
<gene>
    <name evidence="2" type="ORF">R3I93_007351</name>
</gene>
<evidence type="ECO:0008006" key="4">
    <source>
        <dbReference type="Google" id="ProtNLM"/>
    </source>
</evidence>
<keyword evidence="1" id="KW-1133">Transmembrane helix</keyword>
<dbReference type="EMBL" id="JAYKXH010000007">
    <property type="protein sequence ID" value="KAK7163286.1"/>
    <property type="molecule type" value="Genomic_DNA"/>
</dbReference>
<evidence type="ECO:0000313" key="3">
    <source>
        <dbReference type="Proteomes" id="UP001364617"/>
    </source>
</evidence>
<keyword evidence="1" id="KW-0812">Transmembrane</keyword>
<feature type="transmembrane region" description="Helical" evidence="1">
    <location>
        <begin position="123"/>
        <end position="145"/>
    </location>
</feature>
<evidence type="ECO:0000313" key="2">
    <source>
        <dbReference type="EMBL" id="KAK7163286.1"/>
    </source>
</evidence>
<comment type="caution">
    <text evidence="2">The sequence shown here is derived from an EMBL/GenBank/DDBJ whole genome shotgun (WGS) entry which is preliminary data.</text>
</comment>
<organism evidence="2 3">
    <name type="scientific">Phoxinus phoxinus</name>
    <name type="common">Eurasian minnow</name>
    <dbReference type="NCBI Taxonomy" id="58324"/>
    <lineage>
        <taxon>Eukaryota</taxon>
        <taxon>Metazoa</taxon>
        <taxon>Chordata</taxon>
        <taxon>Craniata</taxon>
        <taxon>Vertebrata</taxon>
        <taxon>Euteleostomi</taxon>
        <taxon>Actinopterygii</taxon>
        <taxon>Neopterygii</taxon>
        <taxon>Teleostei</taxon>
        <taxon>Ostariophysi</taxon>
        <taxon>Cypriniformes</taxon>
        <taxon>Leuciscidae</taxon>
        <taxon>Phoxininae</taxon>
        <taxon>Phoxinus</taxon>
    </lineage>
</organism>
<dbReference type="AlphaFoldDB" id="A0AAN9HA94"/>
<protein>
    <recommendedName>
        <fullName evidence="4">T-cell receptor alpha chain constant domain-containing protein</fullName>
    </recommendedName>
</protein>
<accession>A0AAN9HA94</accession>
<evidence type="ECO:0000256" key="1">
    <source>
        <dbReference type="SAM" id="Phobius"/>
    </source>
</evidence>
<keyword evidence="1" id="KW-0472">Membrane</keyword>
<dbReference type="Proteomes" id="UP001364617">
    <property type="component" value="Unassembled WGS sequence"/>
</dbReference>